<keyword evidence="2" id="KW-1185">Reference proteome</keyword>
<evidence type="ECO:0000313" key="2">
    <source>
        <dbReference type="Proteomes" id="UP000464178"/>
    </source>
</evidence>
<dbReference type="RefSeq" id="WP_052560323.1">
    <property type="nucleotide sequence ID" value="NZ_LR593886.1"/>
</dbReference>
<dbReference type="EMBL" id="LR593886">
    <property type="protein sequence ID" value="VTR92387.1"/>
    <property type="molecule type" value="Genomic_DNA"/>
</dbReference>
<accession>A0A6P2CUY8</accession>
<sequence>MRTKVARGFTAGLCVAVLCLASGCGKKKRPGELPVYSVKGRVTHKGEPMPFAVVTFWPANQQFVPAMKSRATADKDGNYELTTYELNDGVPEGEYAVILYVPLKQPDPYELEGPNPPDRLNHAFYDPAKSKLRFTVRPEPNTIDIKLP</sequence>
<evidence type="ECO:0000313" key="1">
    <source>
        <dbReference type="EMBL" id="VTR92387.1"/>
    </source>
</evidence>
<organism evidence="1 2">
    <name type="scientific">Gemmata massiliana</name>
    <dbReference type="NCBI Taxonomy" id="1210884"/>
    <lineage>
        <taxon>Bacteria</taxon>
        <taxon>Pseudomonadati</taxon>
        <taxon>Planctomycetota</taxon>
        <taxon>Planctomycetia</taxon>
        <taxon>Gemmatales</taxon>
        <taxon>Gemmataceae</taxon>
        <taxon>Gemmata</taxon>
    </lineage>
</organism>
<dbReference type="AlphaFoldDB" id="A0A6P2CUY8"/>
<reference evidence="1 2" key="1">
    <citation type="submission" date="2019-05" db="EMBL/GenBank/DDBJ databases">
        <authorList>
            <consortium name="Science for Life Laboratories"/>
        </authorList>
    </citation>
    <scope>NUCLEOTIDE SEQUENCE [LARGE SCALE GENOMIC DNA]</scope>
    <source>
        <strain evidence="1">Soil9</strain>
    </source>
</reference>
<dbReference type="KEGG" id="gms:SOIL9_53270"/>
<name>A0A6P2CUY8_9BACT</name>
<gene>
    <name evidence="1" type="ORF">SOIL9_53270</name>
</gene>
<evidence type="ECO:0008006" key="3">
    <source>
        <dbReference type="Google" id="ProtNLM"/>
    </source>
</evidence>
<protein>
    <recommendedName>
        <fullName evidence="3">Carboxypeptidase regulatory-like domain-containing protein</fullName>
    </recommendedName>
</protein>
<dbReference type="PROSITE" id="PS51257">
    <property type="entry name" value="PROKAR_LIPOPROTEIN"/>
    <property type="match status" value="1"/>
</dbReference>
<proteinExistence type="predicted"/>
<dbReference type="Proteomes" id="UP000464178">
    <property type="component" value="Chromosome"/>
</dbReference>